<evidence type="ECO:0000313" key="4">
    <source>
        <dbReference type="Proteomes" id="UP001595547"/>
    </source>
</evidence>
<dbReference type="EMBL" id="JBHRTO010000001">
    <property type="protein sequence ID" value="MFC3181914.1"/>
    <property type="molecule type" value="Genomic_DNA"/>
</dbReference>
<comment type="caution">
    <text evidence="3">The sequence shown here is derived from an EMBL/GenBank/DDBJ whole genome shotgun (WGS) entry which is preliminary data.</text>
</comment>
<feature type="compositionally biased region" description="Low complexity" evidence="1">
    <location>
        <begin position="59"/>
        <end position="71"/>
    </location>
</feature>
<reference evidence="4" key="1">
    <citation type="journal article" date="2019" name="Int. J. Syst. Evol. Microbiol.">
        <title>The Global Catalogue of Microorganisms (GCM) 10K type strain sequencing project: providing services to taxonomists for standard genome sequencing and annotation.</title>
        <authorList>
            <consortium name="The Broad Institute Genomics Platform"/>
            <consortium name="The Broad Institute Genome Sequencing Center for Infectious Disease"/>
            <person name="Wu L."/>
            <person name="Ma J."/>
        </authorList>
    </citation>
    <scope>NUCLEOTIDE SEQUENCE [LARGE SCALE GENOMIC DNA]</scope>
    <source>
        <strain evidence="4">KCTC 52039</strain>
    </source>
</reference>
<name>A0ABV7J4W5_9RHOB</name>
<keyword evidence="2" id="KW-1133">Transmembrane helix</keyword>
<evidence type="ECO:0000256" key="1">
    <source>
        <dbReference type="SAM" id="MobiDB-lite"/>
    </source>
</evidence>
<accession>A0ABV7J4W5</accession>
<feature type="region of interest" description="Disordered" evidence="1">
    <location>
        <begin position="41"/>
        <end position="95"/>
    </location>
</feature>
<dbReference type="RefSeq" id="WP_380073496.1">
    <property type="nucleotide sequence ID" value="NZ_JBHRTO010000001.1"/>
</dbReference>
<dbReference type="Proteomes" id="UP001595547">
    <property type="component" value="Unassembled WGS sequence"/>
</dbReference>
<organism evidence="3 4">
    <name type="scientific">Cypionkella sinensis</name>
    <dbReference type="NCBI Taxonomy" id="1756043"/>
    <lineage>
        <taxon>Bacteria</taxon>
        <taxon>Pseudomonadati</taxon>
        <taxon>Pseudomonadota</taxon>
        <taxon>Alphaproteobacteria</taxon>
        <taxon>Rhodobacterales</taxon>
        <taxon>Paracoccaceae</taxon>
        <taxon>Cypionkella</taxon>
    </lineage>
</organism>
<keyword evidence="2" id="KW-0812">Transmembrane</keyword>
<protein>
    <submittedName>
        <fullName evidence="3">Uncharacterized protein</fullName>
    </submittedName>
</protein>
<keyword evidence="4" id="KW-1185">Reference proteome</keyword>
<feature type="compositionally biased region" description="Low complexity" evidence="1">
    <location>
        <begin position="78"/>
        <end position="88"/>
    </location>
</feature>
<evidence type="ECO:0000313" key="3">
    <source>
        <dbReference type="EMBL" id="MFC3181914.1"/>
    </source>
</evidence>
<keyword evidence="2" id="KW-0472">Membrane</keyword>
<proteinExistence type="predicted"/>
<sequence>MSAPNTNIDKQARRHRGPLIGMALVVVFGVALILYWLMEESAQSDPPAPQDQTEQQSGAAPTTATPVTPAPGEGAVIAPQTGTETAPATPAPTTP</sequence>
<gene>
    <name evidence="3" type="ORF">ACFOGH_13000</name>
</gene>
<evidence type="ECO:0000256" key="2">
    <source>
        <dbReference type="SAM" id="Phobius"/>
    </source>
</evidence>
<feature type="transmembrane region" description="Helical" evidence="2">
    <location>
        <begin position="19"/>
        <end position="38"/>
    </location>
</feature>